<name>A0ABT5RZU2_9BURK</name>
<proteinExistence type="predicted"/>
<sequence>MFHRLPALVAALWWGSLTTIGFLVVPMLFVHLPSPMVAGNMAAKLFAAQTWVAVACCLVLLLVSRPKQAVAQYPWAQAAMVFILGGLLLALLTQFGVAPRIVARQDLRLWHSVGTVMYGLQWCCALAVLWQTLRSDQKPPGLSGGPADA</sequence>
<dbReference type="InterPro" id="IPR025423">
    <property type="entry name" value="TMEM205-like"/>
</dbReference>
<keyword evidence="4 5" id="KW-0472">Membrane</keyword>
<evidence type="ECO:0000313" key="7">
    <source>
        <dbReference type="EMBL" id="MDD2178418.1"/>
    </source>
</evidence>
<keyword evidence="2 5" id="KW-0812">Transmembrane</keyword>
<dbReference type="Pfam" id="PF13664">
    <property type="entry name" value="DUF4149"/>
    <property type="match status" value="1"/>
</dbReference>
<keyword evidence="8" id="KW-1185">Reference proteome</keyword>
<evidence type="ECO:0000256" key="2">
    <source>
        <dbReference type="ARBA" id="ARBA00022692"/>
    </source>
</evidence>
<feature type="transmembrane region" description="Helical" evidence="5">
    <location>
        <begin position="41"/>
        <end position="63"/>
    </location>
</feature>
<evidence type="ECO:0000256" key="4">
    <source>
        <dbReference type="ARBA" id="ARBA00023136"/>
    </source>
</evidence>
<evidence type="ECO:0000313" key="8">
    <source>
        <dbReference type="Proteomes" id="UP001148932"/>
    </source>
</evidence>
<evidence type="ECO:0000256" key="1">
    <source>
        <dbReference type="ARBA" id="ARBA00004370"/>
    </source>
</evidence>
<comment type="caution">
    <text evidence="7">The sequence shown here is derived from an EMBL/GenBank/DDBJ whole genome shotgun (WGS) entry which is preliminary data.</text>
</comment>
<reference evidence="7" key="1">
    <citation type="submission" date="2022-10" db="EMBL/GenBank/DDBJ databases">
        <title>Description of microaerobic benzene degrading bacteria.</title>
        <authorList>
            <person name="Bedics A."/>
            <person name="Tancsics A."/>
            <person name="Banerjee S."/>
        </authorList>
    </citation>
    <scope>NUCLEOTIDE SEQUENCE</scope>
    <source>
        <strain evidence="7">D2M1</strain>
    </source>
</reference>
<protein>
    <submittedName>
        <fullName evidence="7">DUF4149 domain-containing protein</fullName>
    </submittedName>
</protein>
<accession>A0ABT5RZU2</accession>
<organism evidence="7 8">
    <name type="scientific">Acidovorax benzenivorans</name>
    <dbReference type="NCBI Taxonomy" id="2987520"/>
    <lineage>
        <taxon>Bacteria</taxon>
        <taxon>Pseudomonadati</taxon>
        <taxon>Pseudomonadota</taxon>
        <taxon>Betaproteobacteria</taxon>
        <taxon>Burkholderiales</taxon>
        <taxon>Comamonadaceae</taxon>
        <taxon>Acidovorax</taxon>
    </lineage>
</organism>
<dbReference type="RefSeq" id="WP_274111032.1">
    <property type="nucleotide sequence ID" value="NZ_JAPCKI010000006.1"/>
</dbReference>
<comment type="subcellular location">
    <subcellularLocation>
        <location evidence="1">Membrane</location>
    </subcellularLocation>
</comment>
<feature type="transmembrane region" description="Helical" evidence="5">
    <location>
        <begin position="7"/>
        <end position="29"/>
    </location>
</feature>
<gene>
    <name evidence="7" type="ORF">OIN59_13355</name>
</gene>
<feature type="transmembrane region" description="Helical" evidence="5">
    <location>
        <begin position="109"/>
        <end position="130"/>
    </location>
</feature>
<dbReference type="EMBL" id="JAPCKI010000006">
    <property type="protein sequence ID" value="MDD2178418.1"/>
    <property type="molecule type" value="Genomic_DNA"/>
</dbReference>
<evidence type="ECO:0000259" key="6">
    <source>
        <dbReference type="Pfam" id="PF13664"/>
    </source>
</evidence>
<evidence type="ECO:0000256" key="5">
    <source>
        <dbReference type="SAM" id="Phobius"/>
    </source>
</evidence>
<feature type="transmembrane region" description="Helical" evidence="5">
    <location>
        <begin position="75"/>
        <end position="97"/>
    </location>
</feature>
<keyword evidence="3 5" id="KW-1133">Transmembrane helix</keyword>
<evidence type="ECO:0000256" key="3">
    <source>
        <dbReference type="ARBA" id="ARBA00022989"/>
    </source>
</evidence>
<feature type="domain" description="TMEM205-like" evidence="6">
    <location>
        <begin position="8"/>
        <end position="107"/>
    </location>
</feature>
<dbReference type="Proteomes" id="UP001148932">
    <property type="component" value="Unassembled WGS sequence"/>
</dbReference>